<keyword evidence="4 7" id="KW-0812">Transmembrane</keyword>
<dbReference type="PANTHER" id="PTHR30269:SF32">
    <property type="entry name" value="MEMBRANE TRANSPORTER PROTEIN-RELATED"/>
    <property type="match status" value="1"/>
</dbReference>
<keyword evidence="5 7" id="KW-1133">Transmembrane helix</keyword>
<dbReference type="EMBL" id="VSSQ01030303">
    <property type="protein sequence ID" value="MPM80784.1"/>
    <property type="molecule type" value="Genomic_DNA"/>
</dbReference>
<proteinExistence type="predicted"/>
<sequence length="114" mass="11990">MGPLVGAMTGLITSATGVFVIPAVPYLQALKLQKDQLIQTMGLCFSVSTAALGAGLAWNGQFSGVDAGWSALLLLPALLGMQIGAWLRGRLSEIWFKRCLMAGLLLLGASMLIR</sequence>
<name>A0A645CV59_9ZZZZ</name>
<keyword evidence="2" id="KW-0813">Transport</keyword>
<feature type="transmembrane region" description="Helical" evidence="7">
    <location>
        <begin position="37"/>
        <end position="57"/>
    </location>
</feature>
<feature type="transmembrane region" description="Helical" evidence="7">
    <location>
        <begin position="69"/>
        <end position="87"/>
    </location>
</feature>
<evidence type="ECO:0000256" key="1">
    <source>
        <dbReference type="ARBA" id="ARBA00004651"/>
    </source>
</evidence>
<evidence type="ECO:0000256" key="7">
    <source>
        <dbReference type="SAM" id="Phobius"/>
    </source>
</evidence>
<gene>
    <name evidence="8" type="ORF">SDC9_127834</name>
</gene>
<dbReference type="PANTHER" id="PTHR30269">
    <property type="entry name" value="TRANSMEMBRANE PROTEIN YFCA"/>
    <property type="match status" value="1"/>
</dbReference>
<organism evidence="8">
    <name type="scientific">bioreactor metagenome</name>
    <dbReference type="NCBI Taxonomy" id="1076179"/>
    <lineage>
        <taxon>unclassified sequences</taxon>
        <taxon>metagenomes</taxon>
        <taxon>ecological metagenomes</taxon>
    </lineage>
</organism>
<dbReference type="AlphaFoldDB" id="A0A645CV59"/>
<protein>
    <recommendedName>
        <fullName evidence="9">Membrane transporter protein</fullName>
    </recommendedName>
</protein>
<evidence type="ECO:0008006" key="9">
    <source>
        <dbReference type="Google" id="ProtNLM"/>
    </source>
</evidence>
<evidence type="ECO:0000313" key="8">
    <source>
        <dbReference type="EMBL" id="MPM80784.1"/>
    </source>
</evidence>
<feature type="transmembrane region" description="Helical" evidence="7">
    <location>
        <begin position="94"/>
        <end position="113"/>
    </location>
</feature>
<dbReference type="InterPro" id="IPR002781">
    <property type="entry name" value="TM_pro_TauE-like"/>
</dbReference>
<comment type="subcellular location">
    <subcellularLocation>
        <location evidence="1">Cell membrane</location>
        <topology evidence="1">Multi-pass membrane protein</topology>
    </subcellularLocation>
</comment>
<keyword evidence="6 7" id="KW-0472">Membrane</keyword>
<keyword evidence="3" id="KW-1003">Cell membrane</keyword>
<reference evidence="8" key="1">
    <citation type="submission" date="2019-08" db="EMBL/GenBank/DDBJ databases">
        <authorList>
            <person name="Kucharzyk K."/>
            <person name="Murdoch R.W."/>
            <person name="Higgins S."/>
            <person name="Loffler F."/>
        </authorList>
    </citation>
    <scope>NUCLEOTIDE SEQUENCE</scope>
</reference>
<dbReference type="InterPro" id="IPR052017">
    <property type="entry name" value="TSUP"/>
</dbReference>
<evidence type="ECO:0000256" key="4">
    <source>
        <dbReference type="ARBA" id="ARBA00022692"/>
    </source>
</evidence>
<comment type="caution">
    <text evidence="8">The sequence shown here is derived from an EMBL/GenBank/DDBJ whole genome shotgun (WGS) entry which is preliminary data.</text>
</comment>
<accession>A0A645CV59</accession>
<evidence type="ECO:0000256" key="6">
    <source>
        <dbReference type="ARBA" id="ARBA00023136"/>
    </source>
</evidence>
<dbReference type="Pfam" id="PF01925">
    <property type="entry name" value="TauE"/>
    <property type="match status" value="1"/>
</dbReference>
<evidence type="ECO:0000256" key="5">
    <source>
        <dbReference type="ARBA" id="ARBA00022989"/>
    </source>
</evidence>
<evidence type="ECO:0000256" key="2">
    <source>
        <dbReference type="ARBA" id="ARBA00022448"/>
    </source>
</evidence>
<feature type="transmembrane region" description="Helical" evidence="7">
    <location>
        <begin position="6"/>
        <end position="25"/>
    </location>
</feature>
<evidence type="ECO:0000256" key="3">
    <source>
        <dbReference type="ARBA" id="ARBA00022475"/>
    </source>
</evidence>
<dbReference type="GO" id="GO:0005886">
    <property type="term" value="C:plasma membrane"/>
    <property type="evidence" value="ECO:0007669"/>
    <property type="project" value="UniProtKB-SubCell"/>
</dbReference>